<dbReference type="SUPFAM" id="SSF56784">
    <property type="entry name" value="HAD-like"/>
    <property type="match status" value="1"/>
</dbReference>
<evidence type="ECO:0000313" key="3">
    <source>
        <dbReference type="Proteomes" id="UP000298324"/>
    </source>
</evidence>
<dbReference type="InterPro" id="IPR023214">
    <property type="entry name" value="HAD_sf"/>
</dbReference>
<dbReference type="AlphaFoldDB" id="A0A4Y7RF44"/>
<dbReference type="Pfam" id="PF00702">
    <property type="entry name" value="Hydrolase"/>
    <property type="match status" value="1"/>
</dbReference>
<keyword evidence="3" id="KW-1185">Reference proteome</keyword>
<evidence type="ECO:0000256" key="1">
    <source>
        <dbReference type="ARBA" id="ARBA00022801"/>
    </source>
</evidence>
<dbReference type="InterPro" id="IPR036412">
    <property type="entry name" value="HAD-like_sf"/>
</dbReference>
<dbReference type="InterPro" id="IPR051540">
    <property type="entry name" value="S-2-haloacid_dehalogenase"/>
</dbReference>
<dbReference type="RefSeq" id="WP_190239470.1">
    <property type="nucleotide sequence ID" value="NZ_QFGA01000001.1"/>
</dbReference>
<dbReference type="GO" id="GO:0016787">
    <property type="term" value="F:hydrolase activity"/>
    <property type="evidence" value="ECO:0007669"/>
    <property type="project" value="UniProtKB-KW"/>
</dbReference>
<reference evidence="2 3" key="1">
    <citation type="journal article" date="2018" name="Environ. Microbiol.">
        <title>Novel energy conservation strategies and behaviour of Pelotomaculum schinkii driving syntrophic propionate catabolism.</title>
        <authorList>
            <person name="Hidalgo-Ahumada C.A.P."/>
            <person name="Nobu M.K."/>
            <person name="Narihiro T."/>
            <person name="Tamaki H."/>
            <person name="Liu W.T."/>
            <person name="Kamagata Y."/>
            <person name="Stams A.J.M."/>
            <person name="Imachi H."/>
            <person name="Sousa D.Z."/>
        </authorList>
    </citation>
    <scope>NUCLEOTIDE SEQUENCE [LARGE SCALE GENOMIC DNA]</scope>
    <source>
        <strain evidence="2 3">HH</strain>
    </source>
</reference>
<proteinExistence type="predicted"/>
<organism evidence="2 3">
    <name type="scientific">Pelotomaculum schinkii</name>
    <dbReference type="NCBI Taxonomy" id="78350"/>
    <lineage>
        <taxon>Bacteria</taxon>
        <taxon>Bacillati</taxon>
        <taxon>Bacillota</taxon>
        <taxon>Clostridia</taxon>
        <taxon>Eubacteriales</taxon>
        <taxon>Desulfotomaculaceae</taxon>
        <taxon>Pelotomaculum</taxon>
    </lineage>
</organism>
<dbReference type="InterPro" id="IPR006439">
    <property type="entry name" value="HAD-SF_hydro_IA"/>
</dbReference>
<comment type="caution">
    <text evidence="2">The sequence shown here is derived from an EMBL/GenBank/DDBJ whole genome shotgun (WGS) entry which is preliminary data.</text>
</comment>
<dbReference type="EMBL" id="QFGA01000001">
    <property type="protein sequence ID" value="TEB07625.1"/>
    <property type="molecule type" value="Genomic_DNA"/>
</dbReference>
<evidence type="ECO:0000313" key="2">
    <source>
        <dbReference type="EMBL" id="TEB07625.1"/>
    </source>
</evidence>
<dbReference type="SFLD" id="SFLDG01129">
    <property type="entry name" value="C1.5:_HAD__Beta-PGM__Phosphata"/>
    <property type="match status" value="1"/>
</dbReference>
<protein>
    <submittedName>
        <fullName evidence="2">2-deoxyglucose-6-phosphatase</fullName>
    </submittedName>
</protein>
<dbReference type="Proteomes" id="UP000298324">
    <property type="component" value="Unassembled WGS sequence"/>
</dbReference>
<gene>
    <name evidence="2" type="ORF">Psch_01180</name>
</gene>
<dbReference type="PANTHER" id="PTHR43316:SF3">
    <property type="entry name" value="HALOACID DEHALOGENASE, TYPE II (AFU_ORTHOLOGUE AFUA_2G07750)-RELATED"/>
    <property type="match status" value="1"/>
</dbReference>
<name>A0A4Y7RF44_9FIRM</name>
<dbReference type="Gene3D" id="3.40.50.1000">
    <property type="entry name" value="HAD superfamily/HAD-like"/>
    <property type="match status" value="1"/>
</dbReference>
<keyword evidence="1" id="KW-0378">Hydrolase</keyword>
<sequence>MLQVVLFDLDGTLLPMDHRKFMNEYLKELSLFVRPVIEPDAFKQALMASTSAMAANNSLVFTNEEVFWKDFENHLGERLPSIRPLLELFYAEKFRQLSYVAHPCQEARILVKAAMERNLRIALATNPLFPLTAILSRMSWAGVDDFPWNLITSYEVMHFCKPHPGYYREIAAHLGVRPEECLMVGNNVDEDLVAGTLGMKTYLVTDCLLGDPAGICRADWHGSIQRLAWLWENQGFPGESRVKL</sequence>
<accession>A0A4Y7RF44</accession>
<dbReference type="SFLD" id="SFLDS00003">
    <property type="entry name" value="Haloacid_Dehalogenase"/>
    <property type="match status" value="1"/>
</dbReference>
<dbReference type="PANTHER" id="PTHR43316">
    <property type="entry name" value="HYDROLASE, HALOACID DELAHOGENASE-RELATED"/>
    <property type="match status" value="1"/>
</dbReference>
<dbReference type="PRINTS" id="PR00413">
    <property type="entry name" value="HADHALOGNASE"/>
</dbReference>